<feature type="compositionally biased region" description="Polar residues" evidence="1">
    <location>
        <begin position="103"/>
        <end position="112"/>
    </location>
</feature>
<protein>
    <submittedName>
        <fullName evidence="2">Uncharacterized protein</fullName>
    </submittedName>
</protein>
<evidence type="ECO:0000313" key="2">
    <source>
        <dbReference type="EMBL" id="KAG7295118.1"/>
    </source>
</evidence>
<dbReference type="Proteomes" id="UP000823941">
    <property type="component" value="Chromosome 31"/>
</dbReference>
<organism evidence="2 3">
    <name type="scientific">Plutella xylostella</name>
    <name type="common">Diamondback moth</name>
    <name type="synonym">Plutella maculipennis</name>
    <dbReference type="NCBI Taxonomy" id="51655"/>
    <lineage>
        <taxon>Eukaryota</taxon>
        <taxon>Metazoa</taxon>
        <taxon>Ecdysozoa</taxon>
        <taxon>Arthropoda</taxon>
        <taxon>Hexapoda</taxon>
        <taxon>Insecta</taxon>
        <taxon>Pterygota</taxon>
        <taxon>Neoptera</taxon>
        <taxon>Endopterygota</taxon>
        <taxon>Lepidoptera</taxon>
        <taxon>Glossata</taxon>
        <taxon>Ditrysia</taxon>
        <taxon>Yponomeutoidea</taxon>
        <taxon>Plutellidae</taxon>
        <taxon>Plutella</taxon>
    </lineage>
</organism>
<feature type="compositionally biased region" description="Acidic residues" evidence="1">
    <location>
        <begin position="61"/>
        <end position="78"/>
    </location>
</feature>
<accession>A0ABQ7PU00</accession>
<proteinExistence type="predicted"/>
<feature type="compositionally biased region" description="Polar residues" evidence="1">
    <location>
        <begin position="34"/>
        <end position="48"/>
    </location>
</feature>
<sequence length="124" mass="13322">MPTIDIEDIVTPQSATLEPASEPPPPATECTSPSVTGETQSASGTPPETHSVVADSNLRSDDDEEFQEAIDSESEPDTAVEGRRVGVNQKSQQNNPCHRHTKTPSSKYQNRPQPGDESICPNPL</sequence>
<feature type="region of interest" description="Disordered" evidence="1">
    <location>
        <begin position="1"/>
        <end position="124"/>
    </location>
</feature>
<evidence type="ECO:0000313" key="3">
    <source>
        <dbReference type="Proteomes" id="UP000823941"/>
    </source>
</evidence>
<name>A0ABQ7PU00_PLUXY</name>
<dbReference type="EMBL" id="JAHIBW010000031">
    <property type="protein sequence ID" value="KAG7295118.1"/>
    <property type="molecule type" value="Genomic_DNA"/>
</dbReference>
<keyword evidence="3" id="KW-1185">Reference proteome</keyword>
<reference evidence="2 3" key="1">
    <citation type="submission" date="2021-06" db="EMBL/GenBank/DDBJ databases">
        <title>A haploid diamondback moth (Plutella xylostella L.) genome assembly resolves 31 chromosomes and identifies a diamide resistance mutation.</title>
        <authorList>
            <person name="Ward C.M."/>
            <person name="Perry K.D."/>
            <person name="Baker G."/>
            <person name="Powis K."/>
            <person name="Heckel D.G."/>
            <person name="Baxter S.W."/>
        </authorList>
    </citation>
    <scope>NUCLEOTIDE SEQUENCE [LARGE SCALE GENOMIC DNA]</scope>
    <source>
        <strain evidence="2 3">LV</strain>
        <tissue evidence="2">Single pupa</tissue>
    </source>
</reference>
<comment type="caution">
    <text evidence="2">The sequence shown here is derived from an EMBL/GenBank/DDBJ whole genome shotgun (WGS) entry which is preliminary data.</text>
</comment>
<evidence type="ECO:0000256" key="1">
    <source>
        <dbReference type="SAM" id="MobiDB-lite"/>
    </source>
</evidence>
<gene>
    <name evidence="2" type="ORF">JYU34_022068</name>
</gene>
<feature type="non-terminal residue" evidence="2">
    <location>
        <position position="124"/>
    </location>
</feature>